<dbReference type="Proteomes" id="UP000215215">
    <property type="component" value="Unassembled WGS sequence"/>
</dbReference>
<name>A0A235BSD2_UNCW3</name>
<dbReference type="InterPro" id="IPR029044">
    <property type="entry name" value="Nucleotide-diphossugar_trans"/>
</dbReference>
<dbReference type="AlphaFoldDB" id="A0A235BSD2"/>
<dbReference type="Gene3D" id="3.90.550.10">
    <property type="entry name" value="Spore Coat Polysaccharide Biosynthesis Protein SpsA, Chain A"/>
    <property type="match status" value="1"/>
</dbReference>
<comment type="caution">
    <text evidence="2">The sequence shown here is derived from an EMBL/GenBank/DDBJ whole genome shotgun (WGS) entry which is preliminary data.</text>
</comment>
<gene>
    <name evidence="2" type="ORF">CH333_05800</name>
</gene>
<accession>A0A235BSD2</accession>
<proteinExistence type="predicted"/>
<feature type="domain" description="Glycosyltransferase 2-like" evidence="1">
    <location>
        <begin position="5"/>
        <end position="133"/>
    </location>
</feature>
<protein>
    <recommendedName>
        <fullName evidence="1">Glycosyltransferase 2-like domain-containing protein</fullName>
    </recommendedName>
</protein>
<dbReference type="SUPFAM" id="SSF53448">
    <property type="entry name" value="Nucleotide-diphospho-sugar transferases"/>
    <property type="match status" value="1"/>
</dbReference>
<dbReference type="PANTHER" id="PTHR43685:SF3">
    <property type="entry name" value="SLR2126 PROTEIN"/>
    <property type="match status" value="1"/>
</dbReference>
<dbReference type="PANTHER" id="PTHR43685">
    <property type="entry name" value="GLYCOSYLTRANSFERASE"/>
    <property type="match status" value="1"/>
</dbReference>
<evidence type="ECO:0000313" key="3">
    <source>
        <dbReference type="Proteomes" id="UP000215215"/>
    </source>
</evidence>
<dbReference type="InterPro" id="IPR050834">
    <property type="entry name" value="Glycosyltransf_2"/>
</dbReference>
<evidence type="ECO:0000313" key="2">
    <source>
        <dbReference type="EMBL" id="OYD15410.1"/>
    </source>
</evidence>
<dbReference type="EMBL" id="NOZQ01000123">
    <property type="protein sequence ID" value="OYD15410.1"/>
    <property type="molecule type" value="Genomic_DNA"/>
</dbReference>
<evidence type="ECO:0000259" key="1">
    <source>
        <dbReference type="Pfam" id="PF00535"/>
    </source>
</evidence>
<reference evidence="2 3" key="1">
    <citation type="submission" date="2017-07" db="EMBL/GenBank/DDBJ databases">
        <title>Recovery of genomes from metagenomes via a dereplication, aggregation, and scoring strategy.</title>
        <authorList>
            <person name="Sieber C.M."/>
            <person name="Probst A.J."/>
            <person name="Sharrar A."/>
            <person name="Thomas B.C."/>
            <person name="Hess M."/>
            <person name="Tringe S.G."/>
            <person name="Banfield J.F."/>
        </authorList>
    </citation>
    <scope>NUCLEOTIDE SEQUENCE [LARGE SCALE GENOMIC DNA]</scope>
    <source>
        <strain evidence="2">JGI_Cruoil_03_44_89</strain>
    </source>
</reference>
<sequence>MGYISVIIPTYNRLPVLKETIGSLERQTLSPDRFDVIVVDDGSSDGTYEWLSEYGGKLNLSCIRHRLNRGTATTRNDGIRAAKGDIIVLIDDDMKANRDLLSTYLAAHQREDGIFIGNVIYEKNPGERALLRYLSTRGVHKGKRDFTCFITQNVSLKRKDAIDAGLFDDSIPGFFQGEDIEFGYKLSLLGKRFIYVRDSVAFHSHTVSLQKVLLDAERFGRQLLPLLVDKHPLFRKIFRLYLLDPVYILREPLSLSLQKLVVRFSMNRCVYNVTSKIAILSNSFFVPSVLFDYLIFYNRTKWISQRQSS</sequence>
<dbReference type="Pfam" id="PF00535">
    <property type="entry name" value="Glycos_transf_2"/>
    <property type="match status" value="1"/>
</dbReference>
<dbReference type="InterPro" id="IPR001173">
    <property type="entry name" value="Glyco_trans_2-like"/>
</dbReference>
<organism evidence="2 3">
    <name type="scientific">candidate division WOR-3 bacterium JGI_Cruoil_03_44_89</name>
    <dbReference type="NCBI Taxonomy" id="1973748"/>
    <lineage>
        <taxon>Bacteria</taxon>
        <taxon>Bacteria division WOR-3</taxon>
    </lineage>
</organism>